<name>A0A381SMC8_9ZZZZ</name>
<proteinExistence type="predicted"/>
<dbReference type="GO" id="GO:0008410">
    <property type="term" value="F:CoA-transferase activity"/>
    <property type="evidence" value="ECO:0007669"/>
    <property type="project" value="TreeGrafter"/>
</dbReference>
<protein>
    <recommendedName>
        <fullName evidence="3">CoA transferase</fullName>
    </recommendedName>
</protein>
<gene>
    <name evidence="2" type="ORF">METZ01_LOCUS57335</name>
</gene>
<evidence type="ECO:0000256" key="1">
    <source>
        <dbReference type="ARBA" id="ARBA00022679"/>
    </source>
</evidence>
<dbReference type="Pfam" id="PF02515">
    <property type="entry name" value="CoA_transf_3"/>
    <property type="match status" value="1"/>
</dbReference>
<dbReference type="Gene3D" id="3.30.1540.10">
    <property type="entry name" value="formyl-coa transferase, domain 3"/>
    <property type="match status" value="1"/>
</dbReference>
<organism evidence="2">
    <name type="scientific">marine metagenome</name>
    <dbReference type="NCBI Taxonomy" id="408172"/>
    <lineage>
        <taxon>unclassified sequences</taxon>
        <taxon>metagenomes</taxon>
        <taxon>ecological metagenomes</taxon>
    </lineage>
</organism>
<accession>A0A381SMC8</accession>
<dbReference type="InterPro" id="IPR050483">
    <property type="entry name" value="CoA-transferase_III_domain"/>
</dbReference>
<dbReference type="Gene3D" id="3.40.50.10540">
    <property type="entry name" value="Crotonobetainyl-coa:carnitine coa-transferase, domain 1"/>
    <property type="match status" value="1"/>
</dbReference>
<reference evidence="2" key="1">
    <citation type="submission" date="2018-05" db="EMBL/GenBank/DDBJ databases">
        <authorList>
            <person name="Lanie J.A."/>
            <person name="Ng W.-L."/>
            <person name="Kazmierczak K.M."/>
            <person name="Andrzejewski T.M."/>
            <person name="Davidsen T.M."/>
            <person name="Wayne K.J."/>
            <person name="Tettelin H."/>
            <person name="Glass J.I."/>
            <person name="Rusch D."/>
            <person name="Podicherti R."/>
            <person name="Tsui H.-C.T."/>
            <person name="Winkler M.E."/>
        </authorList>
    </citation>
    <scope>NUCLEOTIDE SEQUENCE</scope>
</reference>
<dbReference type="InterPro" id="IPR003673">
    <property type="entry name" value="CoA-Trfase_fam_III"/>
</dbReference>
<evidence type="ECO:0008006" key="3">
    <source>
        <dbReference type="Google" id="ProtNLM"/>
    </source>
</evidence>
<dbReference type="EMBL" id="UINC01003230">
    <property type="protein sequence ID" value="SVA04481.1"/>
    <property type="molecule type" value="Genomic_DNA"/>
</dbReference>
<keyword evidence="1" id="KW-0808">Transferase</keyword>
<dbReference type="AlphaFoldDB" id="A0A381SMC8"/>
<dbReference type="PANTHER" id="PTHR48207:SF3">
    <property type="entry name" value="SUCCINATE--HYDROXYMETHYLGLUTARATE COA-TRANSFERASE"/>
    <property type="match status" value="1"/>
</dbReference>
<sequence length="420" mass="45554">MKQAILKTWEQAKTGEDLTTAQGPLAGLKVLDLSIIVAGGTASSLLADFGAEVIKVERPGAGDPLRNWGPFANGVSLWWKVHSRNKKSITLNLATPEGQDILKKLAAQADVLIEGFRPGAMERWGLGPDDLQAVNPKLVMLRFSGFGQTGPYKDRPGFGTIAECMSGYISMTGFPDTAPNLPPIPLADEIAGVFGAMAGMMALYHRDTSGDRDAKGQVVDVSLFEPLFRLCIPHITMFDMLGINRERVGNDFPDAAPRSLYKTSDDRWLGLSATSQSTFERLAQAMGMPDLISRPEFKDNAARLENRDSLNDELQGWLGQRDLEEAMDQLIPSGGVVGPVYDAPQIMSDPHYQAREDIIDINDPELGKTKMLGIVPKFSETPGAVKHAGPNVGEHNQHIYGSWLGLDEGELADLTGQGTI</sequence>
<dbReference type="InterPro" id="IPR044855">
    <property type="entry name" value="CoA-Trfase_III_dom3_sf"/>
</dbReference>
<dbReference type="InterPro" id="IPR023606">
    <property type="entry name" value="CoA-Trfase_III_dom_1_sf"/>
</dbReference>
<dbReference type="SUPFAM" id="SSF89796">
    <property type="entry name" value="CoA-transferase family III (CaiB/BaiF)"/>
    <property type="match status" value="1"/>
</dbReference>
<dbReference type="PANTHER" id="PTHR48207">
    <property type="entry name" value="SUCCINATE--HYDROXYMETHYLGLUTARATE COA-TRANSFERASE"/>
    <property type="match status" value="1"/>
</dbReference>
<evidence type="ECO:0000313" key="2">
    <source>
        <dbReference type="EMBL" id="SVA04481.1"/>
    </source>
</evidence>